<evidence type="ECO:0000313" key="5">
    <source>
        <dbReference type="Proteomes" id="UP000199182"/>
    </source>
</evidence>
<accession>A0A1G9VJF1</accession>
<protein>
    <submittedName>
        <fullName evidence="4">16S rRNA (Guanine(966)-N(2))-methyltransferase RsmD</fullName>
    </submittedName>
</protein>
<organism evidence="4 5">
    <name type="scientific">Acetanaerobacterium elongatum</name>
    <dbReference type="NCBI Taxonomy" id="258515"/>
    <lineage>
        <taxon>Bacteria</taxon>
        <taxon>Bacillati</taxon>
        <taxon>Bacillota</taxon>
        <taxon>Clostridia</taxon>
        <taxon>Eubacteriales</taxon>
        <taxon>Oscillospiraceae</taxon>
        <taxon>Acetanaerobacterium</taxon>
    </lineage>
</organism>
<evidence type="ECO:0000256" key="3">
    <source>
        <dbReference type="SAM" id="MobiDB-lite"/>
    </source>
</evidence>
<dbReference type="PANTHER" id="PTHR43542:SF1">
    <property type="entry name" value="METHYLTRANSFERASE"/>
    <property type="match status" value="1"/>
</dbReference>
<dbReference type="OrthoDB" id="9803017at2"/>
<dbReference type="InterPro" id="IPR029063">
    <property type="entry name" value="SAM-dependent_MTases_sf"/>
</dbReference>
<dbReference type="Gene3D" id="3.40.50.150">
    <property type="entry name" value="Vaccinia Virus protein VP39"/>
    <property type="match status" value="1"/>
</dbReference>
<dbReference type="RefSeq" id="WP_092637938.1">
    <property type="nucleotide sequence ID" value="NZ_FNID01000004.1"/>
</dbReference>
<dbReference type="Pfam" id="PF03602">
    <property type="entry name" value="Cons_hypoth95"/>
    <property type="match status" value="1"/>
</dbReference>
<dbReference type="CDD" id="cd02440">
    <property type="entry name" value="AdoMet_MTases"/>
    <property type="match status" value="1"/>
</dbReference>
<feature type="region of interest" description="Disordered" evidence="3">
    <location>
        <begin position="1"/>
        <end position="24"/>
    </location>
</feature>
<proteinExistence type="predicted"/>
<keyword evidence="2 4" id="KW-0808">Transferase</keyword>
<evidence type="ECO:0000256" key="1">
    <source>
        <dbReference type="ARBA" id="ARBA00022603"/>
    </source>
</evidence>
<dbReference type="NCBIfam" id="TIGR00095">
    <property type="entry name" value="16S rRNA (guanine(966)-N(2))-methyltransferase RsmD"/>
    <property type="match status" value="1"/>
</dbReference>
<dbReference type="GO" id="GO:0031167">
    <property type="term" value="P:rRNA methylation"/>
    <property type="evidence" value="ECO:0007669"/>
    <property type="project" value="InterPro"/>
</dbReference>
<dbReference type="PANTHER" id="PTHR43542">
    <property type="entry name" value="METHYLTRANSFERASE"/>
    <property type="match status" value="1"/>
</dbReference>
<dbReference type="GO" id="GO:0003676">
    <property type="term" value="F:nucleic acid binding"/>
    <property type="evidence" value="ECO:0007669"/>
    <property type="project" value="InterPro"/>
</dbReference>
<dbReference type="STRING" id="258515.SAMN05192585_10424"/>
<dbReference type="GO" id="GO:0008168">
    <property type="term" value="F:methyltransferase activity"/>
    <property type="evidence" value="ECO:0007669"/>
    <property type="project" value="UniProtKB-KW"/>
</dbReference>
<evidence type="ECO:0000313" key="4">
    <source>
        <dbReference type="EMBL" id="SDM72289.1"/>
    </source>
</evidence>
<reference evidence="4 5" key="1">
    <citation type="submission" date="2016-10" db="EMBL/GenBank/DDBJ databases">
        <authorList>
            <person name="de Groot N.N."/>
        </authorList>
    </citation>
    <scope>NUCLEOTIDE SEQUENCE [LARGE SCALE GENOMIC DNA]</scope>
    <source>
        <strain evidence="4 5">CGMCC 1.5012</strain>
    </source>
</reference>
<dbReference type="Proteomes" id="UP000199182">
    <property type="component" value="Unassembled WGS sequence"/>
</dbReference>
<dbReference type="PIRSF" id="PIRSF004553">
    <property type="entry name" value="CHP00095"/>
    <property type="match status" value="1"/>
</dbReference>
<evidence type="ECO:0000256" key="2">
    <source>
        <dbReference type="ARBA" id="ARBA00022679"/>
    </source>
</evidence>
<name>A0A1G9VJF1_9FIRM</name>
<dbReference type="AlphaFoldDB" id="A0A1G9VJF1"/>
<dbReference type="InterPro" id="IPR002052">
    <property type="entry name" value="DNA_methylase_N6_adenine_CS"/>
</dbReference>
<dbReference type="InterPro" id="IPR004398">
    <property type="entry name" value="RNA_MeTrfase_RsmD"/>
</dbReference>
<dbReference type="EMBL" id="FNID01000004">
    <property type="protein sequence ID" value="SDM72289.1"/>
    <property type="molecule type" value="Genomic_DNA"/>
</dbReference>
<gene>
    <name evidence="4" type="ORF">SAMN05192585_10424</name>
</gene>
<dbReference type="SUPFAM" id="SSF53335">
    <property type="entry name" value="S-adenosyl-L-methionine-dependent methyltransferases"/>
    <property type="match status" value="1"/>
</dbReference>
<keyword evidence="1 4" id="KW-0489">Methyltransferase</keyword>
<sequence>MRVITGKARGMKLAAPEGQDTRPTSDKVKEAMFSIIQFEVEQASVLDLYAGTGQLGIEALSRGAAFCVFIDQSRISNDVIKANLAKTGLNKQSRVAAMDAVSYLQNCKEQFDIILMDPPYAMEGLEQVLSLASARLKSTGVLVCETAKKVQTPETLGEFTQKRVYQYGIAALSVYRRPRENE</sequence>
<dbReference type="PROSITE" id="PS00092">
    <property type="entry name" value="N6_MTASE"/>
    <property type="match status" value="1"/>
</dbReference>
<keyword evidence="5" id="KW-1185">Reference proteome</keyword>